<dbReference type="Proteomes" id="UP001324427">
    <property type="component" value="Unassembled WGS sequence"/>
</dbReference>
<evidence type="ECO:0000313" key="3">
    <source>
        <dbReference type="EMBL" id="KAK4542215.1"/>
    </source>
</evidence>
<sequence>MKTIIAISALALLAAAAPRGFPPATTNRINAEVPSSVQPGGIMLPTGSVFPTFSGSGLPSFPTGSGFSFPSGGFPSGAYPSGGFPYPSGGFHHGHRPHGTGLLTGAAAPTSFAISARNAAASFTEPIESGSAFSSPASGLGVSESGFAKPTGVGNGGHSFSFPAFGSGGAESGFAKPTGFGGEKPSFSFTLPTESGSGFALPTGFGKEFKHKGHGHPAGTGSVSGFAAPTGGFPSGTFSGLPSGSFSIPKPTGTGAS</sequence>
<evidence type="ECO:0000256" key="1">
    <source>
        <dbReference type="SAM" id="MobiDB-lite"/>
    </source>
</evidence>
<accession>A0AAV9JBP2</accession>
<evidence type="ECO:0000313" key="4">
    <source>
        <dbReference type="Proteomes" id="UP001324427"/>
    </source>
</evidence>
<feature type="region of interest" description="Disordered" evidence="1">
    <location>
        <begin position="238"/>
        <end position="257"/>
    </location>
</feature>
<proteinExistence type="predicted"/>
<keyword evidence="4" id="KW-1185">Reference proteome</keyword>
<dbReference type="EMBL" id="JAVFHQ010000044">
    <property type="protein sequence ID" value="KAK4542215.1"/>
    <property type="molecule type" value="Genomic_DNA"/>
</dbReference>
<evidence type="ECO:0000256" key="2">
    <source>
        <dbReference type="SAM" id="SignalP"/>
    </source>
</evidence>
<dbReference type="AlphaFoldDB" id="A0AAV9JBP2"/>
<name>A0AAV9JBP2_9PEZI</name>
<keyword evidence="2" id="KW-0732">Signal</keyword>
<reference evidence="3 4" key="1">
    <citation type="submission" date="2021-11" db="EMBL/GenBank/DDBJ databases">
        <title>Black yeast isolated from Biological Soil Crust.</title>
        <authorList>
            <person name="Kurbessoian T."/>
        </authorList>
    </citation>
    <scope>NUCLEOTIDE SEQUENCE [LARGE SCALE GENOMIC DNA]</scope>
    <source>
        <strain evidence="3 4">CCFEE 5522</strain>
    </source>
</reference>
<protein>
    <submittedName>
        <fullName evidence="3">Uncharacterized protein</fullName>
    </submittedName>
</protein>
<gene>
    <name evidence="3" type="ORF">LTR36_007063</name>
</gene>
<organism evidence="3 4">
    <name type="scientific">Oleoguttula mirabilis</name>
    <dbReference type="NCBI Taxonomy" id="1507867"/>
    <lineage>
        <taxon>Eukaryota</taxon>
        <taxon>Fungi</taxon>
        <taxon>Dikarya</taxon>
        <taxon>Ascomycota</taxon>
        <taxon>Pezizomycotina</taxon>
        <taxon>Dothideomycetes</taxon>
        <taxon>Dothideomycetidae</taxon>
        <taxon>Mycosphaerellales</taxon>
        <taxon>Teratosphaeriaceae</taxon>
        <taxon>Oleoguttula</taxon>
    </lineage>
</organism>
<comment type="caution">
    <text evidence="3">The sequence shown here is derived from an EMBL/GenBank/DDBJ whole genome shotgun (WGS) entry which is preliminary data.</text>
</comment>
<feature type="signal peptide" evidence="2">
    <location>
        <begin position="1"/>
        <end position="16"/>
    </location>
</feature>
<feature type="chain" id="PRO_5043395733" evidence="2">
    <location>
        <begin position="17"/>
        <end position="257"/>
    </location>
</feature>